<proteinExistence type="predicted"/>
<dbReference type="Proteomes" id="UP000233837">
    <property type="component" value="Unassembled WGS sequence"/>
</dbReference>
<keyword evidence="6" id="KW-1185">Reference proteome</keyword>
<dbReference type="PANTHER" id="PTHR12709:SF3">
    <property type="entry name" value="DNA-DIRECTED RNA POLYMERASE V SUBUNIT 7"/>
    <property type="match status" value="1"/>
</dbReference>
<sequence>MVFLEIKMQEDVVVPFRKLTFAGLPPREVILNLLKQIYGRKASEDHGYYIAVTSQNTIFELQINEVTGDVFFPVYFNCTTVKPCIGEILIGTVTTILESGIFLNSGPIKDIYLSKIMMGGYENSFTDEPMFIKVKGLSYMKKGTKVRFRVFNKKWIERFKKINVTATILGDYLGPL</sequence>
<evidence type="ECO:0000256" key="1">
    <source>
        <dbReference type="ARBA" id="ARBA00004123"/>
    </source>
</evidence>
<dbReference type="EMBL" id="KZ503134">
    <property type="protein sequence ID" value="PKU68081.1"/>
    <property type="molecule type" value="Genomic_DNA"/>
</dbReference>
<reference evidence="5 6" key="1">
    <citation type="journal article" date="2016" name="Sci. Rep.">
        <title>The Dendrobium catenatum Lindl. genome sequence provides insights into polysaccharide synthase, floral development and adaptive evolution.</title>
        <authorList>
            <person name="Zhang G.Q."/>
            <person name="Xu Q."/>
            <person name="Bian C."/>
            <person name="Tsai W.C."/>
            <person name="Yeh C.M."/>
            <person name="Liu K.W."/>
            <person name="Yoshida K."/>
            <person name="Zhang L.S."/>
            <person name="Chang S.B."/>
            <person name="Chen F."/>
            <person name="Shi Y."/>
            <person name="Su Y.Y."/>
            <person name="Zhang Y.Q."/>
            <person name="Chen L.J."/>
            <person name="Yin Y."/>
            <person name="Lin M."/>
            <person name="Huang H."/>
            <person name="Deng H."/>
            <person name="Wang Z.W."/>
            <person name="Zhu S.L."/>
            <person name="Zhao X."/>
            <person name="Deng C."/>
            <person name="Niu S.C."/>
            <person name="Huang J."/>
            <person name="Wang M."/>
            <person name="Liu G.H."/>
            <person name="Yang H.J."/>
            <person name="Xiao X.J."/>
            <person name="Hsiao Y.Y."/>
            <person name="Wu W.L."/>
            <person name="Chen Y.Y."/>
            <person name="Mitsuda N."/>
            <person name="Ohme-Takagi M."/>
            <person name="Luo Y.B."/>
            <person name="Van de Peer Y."/>
            <person name="Liu Z.J."/>
        </authorList>
    </citation>
    <scope>NUCLEOTIDE SEQUENCE [LARGE SCALE GENOMIC DNA]</scope>
    <source>
        <tissue evidence="5">The whole plant</tissue>
    </source>
</reference>
<keyword evidence="3 4" id="KW-0804">Transcription</keyword>
<gene>
    <name evidence="5" type="primary">RPB19</name>
    <name evidence="5" type="ORF">MA16_Dca024369</name>
</gene>
<dbReference type="PANTHER" id="PTHR12709">
    <property type="entry name" value="DNA-DIRECTED RNA POLYMERASE II, III"/>
    <property type="match status" value="1"/>
</dbReference>
<evidence type="ECO:0000313" key="6">
    <source>
        <dbReference type="Proteomes" id="UP000233837"/>
    </source>
</evidence>
<dbReference type="AlphaFoldDB" id="A0A2I0VXD9"/>
<dbReference type="Gene3D" id="3.30.1490.120">
    <property type="entry name" value="RNA polymerase Rpb7-like, N-terminal domain"/>
    <property type="match status" value="1"/>
</dbReference>
<dbReference type="STRING" id="906689.A0A2I0VXD9"/>
<accession>A0A2I0VXD9</accession>
<evidence type="ECO:0000256" key="2">
    <source>
        <dbReference type="ARBA" id="ARBA00022478"/>
    </source>
</evidence>
<dbReference type="GO" id="GO:0005634">
    <property type="term" value="C:nucleus"/>
    <property type="evidence" value="ECO:0007669"/>
    <property type="project" value="UniProtKB-SubCell"/>
</dbReference>
<dbReference type="SUPFAM" id="SSF50249">
    <property type="entry name" value="Nucleic acid-binding proteins"/>
    <property type="match status" value="1"/>
</dbReference>
<name>A0A2I0VXD9_9ASPA</name>
<dbReference type="InterPro" id="IPR045113">
    <property type="entry name" value="Rpb7-like"/>
</dbReference>
<evidence type="ECO:0000256" key="3">
    <source>
        <dbReference type="ARBA" id="ARBA00023163"/>
    </source>
</evidence>
<evidence type="ECO:0000313" key="5">
    <source>
        <dbReference type="EMBL" id="PKU68081.1"/>
    </source>
</evidence>
<reference evidence="5 6" key="2">
    <citation type="journal article" date="2017" name="Nature">
        <title>The Apostasia genome and the evolution of orchids.</title>
        <authorList>
            <person name="Zhang G.Q."/>
            <person name="Liu K.W."/>
            <person name="Li Z."/>
            <person name="Lohaus R."/>
            <person name="Hsiao Y.Y."/>
            <person name="Niu S.C."/>
            <person name="Wang J.Y."/>
            <person name="Lin Y.C."/>
            <person name="Xu Q."/>
            <person name="Chen L.J."/>
            <person name="Yoshida K."/>
            <person name="Fujiwara S."/>
            <person name="Wang Z.W."/>
            <person name="Zhang Y.Q."/>
            <person name="Mitsuda N."/>
            <person name="Wang M."/>
            <person name="Liu G.H."/>
            <person name="Pecoraro L."/>
            <person name="Huang H.X."/>
            <person name="Xiao X.J."/>
            <person name="Lin M."/>
            <person name="Wu X.Y."/>
            <person name="Wu W.L."/>
            <person name="Chen Y.Y."/>
            <person name="Chang S.B."/>
            <person name="Sakamoto S."/>
            <person name="Ohme-Takagi M."/>
            <person name="Yagi M."/>
            <person name="Zeng S.J."/>
            <person name="Shen C.Y."/>
            <person name="Yeh C.M."/>
            <person name="Luo Y.B."/>
            <person name="Tsai W.C."/>
            <person name="Van de Peer Y."/>
            <person name="Liu Z.J."/>
        </authorList>
    </citation>
    <scope>NUCLEOTIDE SEQUENCE [LARGE SCALE GENOMIC DNA]</scope>
    <source>
        <tissue evidence="5">The whole plant</tissue>
    </source>
</reference>
<protein>
    <recommendedName>
        <fullName evidence="4">DNA-directed RNA polymerase subunit</fullName>
    </recommendedName>
</protein>
<evidence type="ECO:0000256" key="4">
    <source>
        <dbReference type="RuleBase" id="RU369086"/>
    </source>
</evidence>
<keyword evidence="4" id="KW-0539">Nucleus</keyword>
<dbReference type="GO" id="GO:0006352">
    <property type="term" value="P:DNA-templated transcription initiation"/>
    <property type="evidence" value="ECO:0007669"/>
    <property type="project" value="UniProtKB-UniRule"/>
</dbReference>
<organism evidence="5 6">
    <name type="scientific">Dendrobium catenatum</name>
    <dbReference type="NCBI Taxonomy" id="906689"/>
    <lineage>
        <taxon>Eukaryota</taxon>
        <taxon>Viridiplantae</taxon>
        <taxon>Streptophyta</taxon>
        <taxon>Embryophyta</taxon>
        <taxon>Tracheophyta</taxon>
        <taxon>Spermatophyta</taxon>
        <taxon>Magnoliopsida</taxon>
        <taxon>Liliopsida</taxon>
        <taxon>Asparagales</taxon>
        <taxon>Orchidaceae</taxon>
        <taxon>Epidendroideae</taxon>
        <taxon>Malaxideae</taxon>
        <taxon>Dendrobiinae</taxon>
        <taxon>Dendrobium</taxon>
    </lineage>
</organism>
<dbReference type="Gene3D" id="2.40.50.140">
    <property type="entry name" value="Nucleic acid-binding proteins"/>
    <property type="match status" value="1"/>
</dbReference>
<dbReference type="InterPro" id="IPR012340">
    <property type="entry name" value="NA-bd_OB-fold"/>
</dbReference>
<comment type="subcellular location">
    <subcellularLocation>
        <location evidence="1 4">Nucleus</location>
    </subcellularLocation>
</comment>
<keyword evidence="2 4" id="KW-0240">DNA-directed RNA polymerase</keyword>
<dbReference type="SUPFAM" id="SSF88798">
    <property type="entry name" value="N-terminal, heterodimerisation domain of RBP7 (RpoE)"/>
    <property type="match status" value="1"/>
</dbReference>
<dbReference type="InterPro" id="IPR036898">
    <property type="entry name" value="RNA_pol_Rpb7-like_N_sf"/>
</dbReference>
<dbReference type="GO" id="GO:0003727">
    <property type="term" value="F:single-stranded RNA binding"/>
    <property type="evidence" value="ECO:0007669"/>
    <property type="project" value="TreeGrafter"/>
</dbReference>
<dbReference type="GO" id="GO:0000428">
    <property type="term" value="C:DNA-directed RNA polymerase complex"/>
    <property type="evidence" value="ECO:0007669"/>
    <property type="project" value="UniProtKB-KW"/>
</dbReference>
<dbReference type="GO" id="GO:0003697">
    <property type="term" value="F:single-stranded DNA binding"/>
    <property type="evidence" value="ECO:0007669"/>
    <property type="project" value="TreeGrafter"/>
</dbReference>
<comment type="function">
    <text evidence="4">DNA-dependent RNA polymerase which catalyzes the transcription of DNA into RNA using the four ribonucleoside triphosphates as substrates.</text>
</comment>